<organism evidence="2">
    <name type="scientific">marine sediment metagenome</name>
    <dbReference type="NCBI Taxonomy" id="412755"/>
    <lineage>
        <taxon>unclassified sequences</taxon>
        <taxon>metagenomes</taxon>
        <taxon>ecological metagenomes</taxon>
    </lineage>
</organism>
<dbReference type="EMBL" id="BARS01027146">
    <property type="protein sequence ID" value="GAG08607.1"/>
    <property type="molecule type" value="Genomic_DNA"/>
</dbReference>
<reference evidence="2" key="1">
    <citation type="journal article" date="2014" name="Front. Microbiol.">
        <title>High frequency of phylogenetically diverse reductive dehalogenase-homologous genes in deep subseafloor sedimentary metagenomes.</title>
        <authorList>
            <person name="Kawai M."/>
            <person name="Futagami T."/>
            <person name="Toyoda A."/>
            <person name="Takaki Y."/>
            <person name="Nishi S."/>
            <person name="Hori S."/>
            <person name="Arai W."/>
            <person name="Tsubouchi T."/>
            <person name="Morono Y."/>
            <person name="Uchiyama I."/>
            <person name="Ito T."/>
            <person name="Fujiyama A."/>
            <person name="Inagaki F."/>
            <person name="Takami H."/>
        </authorList>
    </citation>
    <scope>NUCLEOTIDE SEQUENCE</scope>
    <source>
        <strain evidence="2">Expedition CK06-06</strain>
    </source>
</reference>
<feature type="region of interest" description="Disordered" evidence="1">
    <location>
        <begin position="30"/>
        <end position="56"/>
    </location>
</feature>
<dbReference type="InterPro" id="IPR027387">
    <property type="entry name" value="Cytb/b6-like_sf"/>
</dbReference>
<proteinExistence type="predicted"/>
<dbReference type="AlphaFoldDB" id="X0VBC2"/>
<feature type="compositionally biased region" description="Polar residues" evidence="1">
    <location>
        <begin position="30"/>
        <end position="40"/>
    </location>
</feature>
<accession>X0VBC2</accession>
<comment type="caution">
    <text evidence="2">The sequence shown here is derived from an EMBL/GenBank/DDBJ whole genome shotgun (WGS) entry which is preliminary data.</text>
</comment>
<feature type="non-terminal residue" evidence="2">
    <location>
        <position position="1"/>
    </location>
</feature>
<sequence>FTIYYFAFFLLIMPIVGLIERPKKLPGSITQSVLGSQASKPPSPPPPGPDDREGLA</sequence>
<evidence type="ECO:0000256" key="1">
    <source>
        <dbReference type="SAM" id="MobiDB-lite"/>
    </source>
</evidence>
<evidence type="ECO:0008006" key="3">
    <source>
        <dbReference type="Google" id="ProtNLM"/>
    </source>
</evidence>
<gene>
    <name evidence="2" type="ORF">S01H1_42670</name>
</gene>
<protein>
    <recommendedName>
        <fullName evidence="3">Cytochrome b/b6 C-terminal region profile domain-containing protein</fullName>
    </recommendedName>
</protein>
<dbReference type="Gene3D" id="1.20.810.10">
    <property type="entry name" value="Cytochrome Bc1 Complex, Chain C"/>
    <property type="match status" value="1"/>
</dbReference>
<name>X0VBC2_9ZZZZ</name>
<evidence type="ECO:0000313" key="2">
    <source>
        <dbReference type="EMBL" id="GAG08607.1"/>
    </source>
</evidence>